<dbReference type="Ensembl" id="ENSGACT00000005083.1">
    <property type="protein sequence ID" value="ENSGACP00000005068.1"/>
    <property type="gene ID" value="ENSGACG00000003858.1"/>
</dbReference>
<sequence>LLAMLVVATFVWNLLVLVTILRVRTFHRVPHNLVASMAISDVMVAALVMPLSLVHELNGRRWKLGRVLCQVWISFDVLCCTASIWNVTAIALDRYWSITRHLEYTLKTRKKISNVMIALTWLLSSIISLSPLFGWGETYTEGMKCQVSQEPSYTIFSTFGAFYLPLCVVLFVYWKIYKAAKFRIGTRKTNTITPMAEIQVSACPTLPDKPSRIQGGGGYALPLKGCGKQPAEERRDGGEQSPQAGESADAERSIMPGENAQHQNLCSKHIPVAGSRIRRVSLASRSLSSSSERRVSVCCNTDGDTWREQKEKKAALMVGILIGVFVLCWIPFFITELIVPLCSCDIPPVWKSIFLWLGYSNSFFNPLIYTAFNKNYNNALKNLFSRQR</sequence>
<keyword evidence="3 9" id="KW-0812">Transmembrane</keyword>
<dbReference type="PANTHER" id="PTHR24248">
    <property type="entry name" value="ADRENERGIC RECEPTOR-RELATED G-PROTEIN COUPLED RECEPTOR"/>
    <property type="match status" value="1"/>
</dbReference>
<dbReference type="PANTHER" id="PTHR24248:SF202">
    <property type="entry name" value="5-HYDROXYTRYPTAMINE RECEPTOR 5A"/>
    <property type="match status" value="1"/>
</dbReference>
<protein>
    <submittedName>
        <fullName evidence="13">5-hydroxytryptamine (serotonin) receptor 5A, genome duplicate b</fullName>
    </submittedName>
</protein>
<comment type="subcellular location">
    <subcellularLocation>
        <location evidence="1">Cell membrane</location>
        <topology evidence="1">Multi-pass membrane protein</topology>
    </subcellularLocation>
</comment>
<dbReference type="FunCoup" id="G3NIA8">
    <property type="interactions" value="981"/>
</dbReference>
<dbReference type="SUPFAM" id="SSF81321">
    <property type="entry name" value="Family A G protein-coupled receptor-like"/>
    <property type="match status" value="1"/>
</dbReference>
<dbReference type="AlphaFoldDB" id="G3NIA8"/>
<dbReference type="PRINTS" id="PR00237">
    <property type="entry name" value="GPCRRHODOPSN"/>
</dbReference>
<evidence type="ECO:0000256" key="10">
    <source>
        <dbReference type="SAM" id="MobiDB-lite"/>
    </source>
</evidence>
<organism evidence="13">
    <name type="scientific">Gasterosteus aculeatus</name>
    <name type="common">Three-spined stickleback</name>
    <dbReference type="NCBI Taxonomy" id="69293"/>
    <lineage>
        <taxon>Eukaryota</taxon>
        <taxon>Metazoa</taxon>
        <taxon>Chordata</taxon>
        <taxon>Craniata</taxon>
        <taxon>Vertebrata</taxon>
        <taxon>Euteleostomi</taxon>
        <taxon>Actinopterygii</taxon>
        <taxon>Neopterygii</taxon>
        <taxon>Teleostei</taxon>
        <taxon>Neoteleostei</taxon>
        <taxon>Acanthomorphata</taxon>
        <taxon>Eupercaria</taxon>
        <taxon>Perciformes</taxon>
        <taxon>Cottioidei</taxon>
        <taxon>Gasterosteales</taxon>
        <taxon>Gasterosteidae</taxon>
        <taxon>Gasterosteus</taxon>
    </lineage>
</organism>
<dbReference type="Gene3D" id="1.20.1070.10">
    <property type="entry name" value="Rhodopsin 7-helix transmembrane proteins"/>
    <property type="match status" value="1"/>
</dbReference>
<keyword evidence="8 9" id="KW-0807">Transducer</keyword>
<dbReference type="GO" id="GO:0071880">
    <property type="term" value="P:adenylate cyclase-activating adrenergic receptor signaling pathway"/>
    <property type="evidence" value="ECO:0007669"/>
    <property type="project" value="TreeGrafter"/>
</dbReference>
<dbReference type="Pfam" id="PF00001">
    <property type="entry name" value="7tm_1"/>
    <property type="match status" value="1"/>
</dbReference>
<evidence type="ECO:0000256" key="1">
    <source>
        <dbReference type="ARBA" id="ARBA00004651"/>
    </source>
</evidence>
<keyword evidence="7 9" id="KW-0675">Receptor</keyword>
<dbReference type="Bgee" id="ENSGACG00000003858">
    <property type="expression patterns" value="Expressed in telencephalon and 1 other cell type or tissue"/>
</dbReference>
<feature type="transmembrane region" description="Helical" evidence="11">
    <location>
        <begin position="6"/>
        <end position="21"/>
    </location>
</feature>
<evidence type="ECO:0000256" key="4">
    <source>
        <dbReference type="ARBA" id="ARBA00022989"/>
    </source>
</evidence>
<dbReference type="eggNOG" id="KOG3656">
    <property type="taxonomic scope" value="Eukaryota"/>
</dbReference>
<feature type="transmembrane region" description="Helical" evidence="11">
    <location>
        <begin position="112"/>
        <end position="133"/>
    </location>
</feature>
<feature type="transmembrane region" description="Helical" evidence="11">
    <location>
        <begin position="33"/>
        <end position="51"/>
    </location>
</feature>
<dbReference type="InterPro" id="IPR017452">
    <property type="entry name" value="GPCR_Rhodpsn_7TM"/>
</dbReference>
<feature type="region of interest" description="Disordered" evidence="10">
    <location>
        <begin position="227"/>
        <end position="252"/>
    </location>
</feature>
<dbReference type="GO" id="GO:0043410">
    <property type="term" value="P:positive regulation of MAPK cascade"/>
    <property type="evidence" value="ECO:0007669"/>
    <property type="project" value="TreeGrafter"/>
</dbReference>
<keyword evidence="4 11" id="KW-1133">Transmembrane helix</keyword>
<comment type="similarity">
    <text evidence="9">Belongs to the G-protein coupled receptor 1 family.</text>
</comment>
<evidence type="ECO:0000256" key="9">
    <source>
        <dbReference type="RuleBase" id="RU000688"/>
    </source>
</evidence>
<feature type="transmembrane region" description="Helical" evidence="11">
    <location>
        <begin position="71"/>
        <end position="92"/>
    </location>
</feature>
<evidence type="ECO:0000256" key="5">
    <source>
        <dbReference type="ARBA" id="ARBA00023040"/>
    </source>
</evidence>
<evidence type="ECO:0000256" key="11">
    <source>
        <dbReference type="SAM" id="Phobius"/>
    </source>
</evidence>
<dbReference type="GO" id="GO:0004930">
    <property type="term" value="F:G protein-coupled receptor activity"/>
    <property type="evidence" value="ECO:0007669"/>
    <property type="project" value="UniProtKB-KW"/>
</dbReference>
<dbReference type="GO" id="GO:0005886">
    <property type="term" value="C:plasma membrane"/>
    <property type="evidence" value="ECO:0007669"/>
    <property type="project" value="UniProtKB-SubCell"/>
</dbReference>
<evidence type="ECO:0000313" key="13">
    <source>
        <dbReference type="Ensembl" id="ENSGACP00000005068.1"/>
    </source>
</evidence>
<dbReference type="InterPro" id="IPR000276">
    <property type="entry name" value="GPCR_Rhodpsn"/>
</dbReference>
<feature type="domain" description="G-protein coupled receptors family 1 profile" evidence="12">
    <location>
        <begin position="12"/>
        <end position="369"/>
    </location>
</feature>
<dbReference type="STRING" id="69293.ENSGACP00000005068"/>
<evidence type="ECO:0000256" key="2">
    <source>
        <dbReference type="ARBA" id="ARBA00022475"/>
    </source>
</evidence>
<feature type="transmembrane region" description="Helical" evidence="11">
    <location>
        <begin position="153"/>
        <end position="174"/>
    </location>
</feature>
<feature type="transmembrane region" description="Helical" evidence="11">
    <location>
        <begin position="354"/>
        <end position="372"/>
    </location>
</feature>
<dbReference type="InParanoid" id="G3NIA8"/>
<evidence type="ECO:0000259" key="12">
    <source>
        <dbReference type="PROSITE" id="PS50262"/>
    </source>
</evidence>
<evidence type="ECO:0000256" key="3">
    <source>
        <dbReference type="ARBA" id="ARBA00022692"/>
    </source>
</evidence>
<evidence type="ECO:0000256" key="8">
    <source>
        <dbReference type="ARBA" id="ARBA00023224"/>
    </source>
</evidence>
<keyword evidence="6 11" id="KW-0472">Membrane</keyword>
<accession>G3NIA8</accession>
<evidence type="ECO:0000256" key="7">
    <source>
        <dbReference type="ARBA" id="ARBA00023170"/>
    </source>
</evidence>
<proteinExistence type="inferred from homology"/>
<reference evidence="13" key="1">
    <citation type="submission" date="2006-01" db="EMBL/GenBank/DDBJ databases">
        <authorList>
            <person name="Lindblad-Toh K."/>
            <person name="Mauceli E."/>
            <person name="Grabherr M."/>
            <person name="Chang J.L."/>
            <person name="Lander E.S."/>
        </authorList>
    </citation>
    <scope>NUCLEOTIDE SEQUENCE [LARGE SCALE GENOMIC DNA]</scope>
</reference>
<dbReference type="PROSITE" id="PS50262">
    <property type="entry name" value="G_PROTEIN_RECEP_F1_2"/>
    <property type="match status" value="1"/>
</dbReference>
<reference evidence="13" key="2">
    <citation type="submission" date="2024-04" db="UniProtKB">
        <authorList>
            <consortium name="Ensembl"/>
        </authorList>
    </citation>
    <scope>IDENTIFICATION</scope>
</reference>
<dbReference type="PROSITE" id="PS00237">
    <property type="entry name" value="G_PROTEIN_RECEP_F1_1"/>
    <property type="match status" value="1"/>
</dbReference>
<keyword evidence="5 9" id="KW-0297">G-protein coupled receptor</keyword>
<feature type="transmembrane region" description="Helical" evidence="11">
    <location>
        <begin position="314"/>
        <end position="334"/>
    </location>
</feature>
<name>G3NIA8_GASAC</name>
<keyword evidence="2" id="KW-1003">Cell membrane</keyword>
<evidence type="ECO:0000256" key="6">
    <source>
        <dbReference type="ARBA" id="ARBA00023136"/>
    </source>
</evidence>